<evidence type="ECO:0000313" key="11">
    <source>
        <dbReference type="EMBL" id="CAJ0571984.1"/>
    </source>
</evidence>
<dbReference type="Pfam" id="PF10417">
    <property type="entry name" value="1-cysPrx_C"/>
    <property type="match status" value="1"/>
</dbReference>
<evidence type="ECO:0000313" key="12">
    <source>
        <dbReference type="Proteomes" id="UP001177023"/>
    </source>
</evidence>
<keyword evidence="3" id="KW-0575">Peroxidase</keyword>
<feature type="compositionally biased region" description="Low complexity" evidence="9">
    <location>
        <begin position="20"/>
        <end position="34"/>
    </location>
</feature>
<dbReference type="CDD" id="cd03015">
    <property type="entry name" value="PRX_Typ2cys"/>
    <property type="match status" value="1"/>
</dbReference>
<dbReference type="AlphaFoldDB" id="A0AA36CPC7"/>
<evidence type="ECO:0000256" key="4">
    <source>
        <dbReference type="ARBA" id="ARBA00022862"/>
    </source>
</evidence>
<dbReference type="GO" id="GO:0005739">
    <property type="term" value="C:mitochondrion"/>
    <property type="evidence" value="ECO:0007669"/>
    <property type="project" value="TreeGrafter"/>
</dbReference>
<feature type="region of interest" description="Disordered" evidence="9">
    <location>
        <begin position="20"/>
        <end position="44"/>
    </location>
</feature>
<dbReference type="Proteomes" id="UP001177023">
    <property type="component" value="Unassembled WGS sequence"/>
</dbReference>
<dbReference type="InterPro" id="IPR050217">
    <property type="entry name" value="Peroxiredoxin"/>
</dbReference>
<reference evidence="11" key="1">
    <citation type="submission" date="2023-06" db="EMBL/GenBank/DDBJ databases">
        <authorList>
            <person name="Delattre M."/>
        </authorList>
    </citation>
    <scope>NUCLEOTIDE SEQUENCE</scope>
    <source>
        <strain evidence="11">AF72</strain>
    </source>
</reference>
<dbReference type="SUPFAM" id="SSF52833">
    <property type="entry name" value="Thioredoxin-like"/>
    <property type="match status" value="1"/>
</dbReference>
<organism evidence="11 12">
    <name type="scientific">Mesorhabditis spiculigera</name>
    <dbReference type="NCBI Taxonomy" id="96644"/>
    <lineage>
        <taxon>Eukaryota</taxon>
        <taxon>Metazoa</taxon>
        <taxon>Ecdysozoa</taxon>
        <taxon>Nematoda</taxon>
        <taxon>Chromadorea</taxon>
        <taxon>Rhabditida</taxon>
        <taxon>Rhabditina</taxon>
        <taxon>Rhabditomorpha</taxon>
        <taxon>Rhabditoidea</taxon>
        <taxon>Rhabditidae</taxon>
        <taxon>Mesorhabditinae</taxon>
        <taxon>Mesorhabditis</taxon>
    </lineage>
</organism>
<protein>
    <recommendedName>
        <fullName evidence="2">thioredoxin-dependent peroxiredoxin</fullName>
        <ecNumber evidence="2">1.11.1.24</ecNumber>
    </recommendedName>
</protein>
<evidence type="ECO:0000256" key="9">
    <source>
        <dbReference type="SAM" id="MobiDB-lite"/>
    </source>
</evidence>
<comment type="similarity">
    <text evidence="1">Belongs to the peroxiredoxin family. AhpC/Prx1 subfamily.</text>
</comment>
<dbReference type="InterPro" id="IPR036249">
    <property type="entry name" value="Thioredoxin-like_sf"/>
</dbReference>
<dbReference type="FunFam" id="3.40.30.10:FF:000003">
    <property type="entry name" value="Peroxiredoxin 1"/>
    <property type="match status" value="1"/>
</dbReference>
<evidence type="ECO:0000256" key="7">
    <source>
        <dbReference type="ARBA" id="ARBA00023284"/>
    </source>
</evidence>
<dbReference type="GO" id="GO:0042744">
    <property type="term" value="P:hydrogen peroxide catabolic process"/>
    <property type="evidence" value="ECO:0007669"/>
    <property type="project" value="TreeGrafter"/>
</dbReference>
<dbReference type="GO" id="GO:0045454">
    <property type="term" value="P:cell redox homeostasis"/>
    <property type="evidence" value="ECO:0007669"/>
    <property type="project" value="TreeGrafter"/>
</dbReference>
<dbReference type="EC" id="1.11.1.24" evidence="2"/>
<accession>A0AA36CPC7</accession>
<dbReference type="Gene3D" id="3.40.30.10">
    <property type="entry name" value="Glutaredoxin"/>
    <property type="match status" value="1"/>
</dbReference>
<comment type="caution">
    <text evidence="11">The sequence shown here is derived from an EMBL/GenBank/DDBJ whole genome shotgun (WGS) entry which is preliminary data.</text>
</comment>
<dbReference type="EMBL" id="CATQJA010002588">
    <property type="protein sequence ID" value="CAJ0571984.1"/>
    <property type="molecule type" value="Genomic_DNA"/>
</dbReference>
<evidence type="ECO:0000256" key="2">
    <source>
        <dbReference type="ARBA" id="ARBA00013017"/>
    </source>
</evidence>
<evidence type="ECO:0000256" key="5">
    <source>
        <dbReference type="ARBA" id="ARBA00023002"/>
    </source>
</evidence>
<comment type="catalytic activity">
    <reaction evidence="8">
        <text>a hydroperoxide + [thioredoxin]-dithiol = an alcohol + [thioredoxin]-disulfide + H2O</text>
        <dbReference type="Rhea" id="RHEA:62620"/>
        <dbReference type="Rhea" id="RHEA-COMP:10698"/>
        <dbReference type="Rhea" id="RHEA-COMP:10700"/>
        <dbReference type="ChEBI" id="CHEBI:15377"/>
        <dbReference type="ChEBI" id="CHEBI:29950"/>
        <dbReference type="ChEBI" id="CHEBI:30879"/>
        <dbReference type="ChEBI" id="CHEBI:35924"/>
        <dbReference type="ChEBI" id="CHEBI:50058"/>
        <dbReference type="EC" id="1.11.1.24"/>
    </reaction>
</comment>
<dbReference type="GO" id="GO:0005829">
    <property type="term" value="C:cytosol"/>
    <property type="evidence" value="ECO:0007669"/>
    <property type="project" value="TreeGrafter"/>
</dbReference>
<dbReference type="Pfam" id="PF00578">
    <property type="entry name" value="AhpC-TSA"/>
    <property type="match status" value="1"/>
</dbReference>
<dbReference type="InterPro" id="IPR013766">
    <property type="entry name" value="Thioredoxin_domain"/>
</dbReference>
<evidence type="ECO:0000256" key="1">
    <source>
        <dbReference type="ARBA" id="ARBA00009796"/>
    </source>
</evidence>
<dbReference type="PANTHER" id="PTHR10681">
    <property type="entry name" value="THIOREDOXIN PEROXIDASE"/>
    <property type="match status" value="1"/>
</dbReference>
<keyword evidence="4" id="KW-0049">Antioxidant</keyword>
<gene>
    <name evidence="11" type="ORF">MSPICULIGERA_LOCUS10380</name>
</gene>
<evidence type="ECO:0000259" key="10">
    <source>
        <dbReference type="PROSITE" id="PS51352"/>
    </source>
</evidence>
<dbReference type="PROSITE" id="PS51352">
    <property type="entry name" value="THIOREDOXIN_2"/>
    <property type="match status" value="1"/>
</dbReference>
<proteinExistence type="inferred from homology"/>
<dbReference type="GO" id="GO:0006979">
    <property type="term" value="P:response to oxidative stress"/>
    <property type="evidence" value="ECO:0007669"/>
    <property type="project" value="TreeGrafter"/>
</dbReference>
<dbReference type="InterPro" id="IPR000866">
    <property type="entry name" value="AhpC/TSA"/>
</dbReference>
<sequence>MLGSMMRQMKVAPQLLRASRLASSTSSSTPCTRPQHGLRPLGPKDKLPEFKGTAVVNGEFKPVQLKDYEGKWLVFFFYPMDFTFVCPTEIIAFSDRFDEFKKLGVQVIACSCDSQFSHLAWTQTPRREGGLGDMNIPVLADFNKKIARSFGVLDEETGLAFRGLFIADPKGNIRSVTCNDLPVGRSVDETLRVIKAFQYVEKHGEVCPADWQEDSPTIKPASSKEYFEKVNK</sequence>
<dbReference type="GO" id="GO:0033554">
    <property type="term" value="P:cellular response to stress"/>
    <property type="evidence" value="ECO:0007669"/>
    <property type="project" value="TreeGrafter"/>
</dbReference>
<name>A0AA36CPC7_9BILA</name>
<evidence type="ECO:0000256" key="3">
    <source>
        <dbReference type="ARBA" id="ARBA00022559"/>
    </source>
</evidence>
<feature type="non-terminal residue" evidence="11">
    <location>
        <position position="1"/>
    </location>
</feature>
<feature type="domain" description="Thioredoxin" evidence="10">
    <location>
        <begin position="41"/>
        <end position="199"/>
    </location>
</feature>
<keyword evidence="7" id="KW-0676">Redox-active center</keyword>
<keyword evidence="12" id="KW-1185">Reference proteome</keyword>
<keyword evidence="6" id="KW-1015">Disulfide bond</keyword>
<dbReference type="GO" id="GO:0008379">
    <property type="term" value="F:thioredoxin peroxidase activity"/>
    <property type="evidence" value="ECO:0007669"/>
    <property type="project" value="TreeGrafter"/>
</dbReference>
<evidence type="ECO:0000256" key="6">
    <source>
        <dbReference type="ARBA" id="ARBA00023157"/>
    </source>
</evidence>
<evidence type="ECO:0000256" key="8">
    <source>
        <dbReference type="ARBA" id="ARBA00049091"/>
    </source>
</evidence>
<keyword evidence="5" id="KW-0560">Oxidoreductase</keyword>
<dbReference type="PANTHER" id="PTHR10681:SF128">
    <property type="entry name" value="THIOREDOXIN-DEPENDENT PEROXIDE REDUCTASE, MITOCHONDRIAL"/>
    <property type="match status" value="1"/>
</dbReference>
<dbReference type="InterPro" id="IPR019479">
    <property type="entry name" value="Peroxiredoxin_C"/>
</dbReference>